<proteinExistence type="predicted"/>
<evidence type="ECO:0000313" key="6">
    <source>
        <dbReference type="EMBL" id="EAT43941.1"/>
    </source>
</evidence>
<reference evidence="6" key="1">
    <citation type="submission" date="2005-10" db="EMBL/GenBank/DDBJ databases">
        <authorList>
            <person name="Loftus B.J."/>
            <person name="Nene V.M."/>
            <person name="Hannick L.I."/>
            <person name="Bidwell S."/>
            <person name="Haas B."/>
            <person name="Amedeo P."/>
            <person name="Orvis J."/>
            <person name="Wortman J.R."/>
            <person name="White O.R."/>
            <person name="Salzberg S."/>
            <person name="Shumway M."/>
            <person name="Koo H."/>
            <person name="Zhao Y."/>
            <person name="Holmes M."/>
            <person name="Miller J."/>
            <person name="Schatz M."/>
            <person name="Pop M."/>
            <person name="Pai G."/>
            <person name="Utterback T."/>
            <person name="Rogers Y.-H."/>
            <person name="Kravitz S."/>
            <person name="Fraser C.M."/>
        </authorList>
    </citation>
    <scope>NUCLEOTIDE SEQUENCE</scope>
    <source>
        <strain evidence="6">Liverpool</strain>
    </source>
</reference>
<dbReference type="GO" id="GO:0008270">
    <property type="term" value="F:zinc ion binding"/>
    <property type="evidence" value="ECO:0007669"/>
    <property type="project" value="UniProtKB-KW"/>
</dbReference>
<feature type="domain" description="FLYWCH-type" evidence="5">
    <location>
        <begin position="2"/>
        <end position="53"/>
    </location>
</feature>
<keyword evidence="2" id="KW-0863">Zinc-finger</keyword>
<organism evidence="6 7">
    <name type="scientific">Aedes aegypti</name>
    <name type="common">Yellowfever mosquito</name>
    <name type="synonym">Culex aegypti</name>
    <dbReference type="NCBI Taxonomy" id="7159"/>
    <lineage>
        <taxon>Eukaryota</taxon>
        <taxon>Metazoa</taxon>
        <taxon>Ecdysozoa</taxon>
        <taxon>Arthropoda</taxon>
        <taxon>Hexapoda</taxon>
        <taxon>Insecta</taxon>
        <taxon>Pterygota</taxon>
        <taxon>Neoptera</taxon>
        <taxon>Endopterygota</taxon>
        <taxon>Diptera</taxon>
        <taxon>Nematocera</taxon>
        <taxon>Culicoidea</taxon>
        <taxon>Culicidae</taxon>
        <taxon>Culicinae</taxon>
        <taxon>Aedini</taxon>
        <taxon>Aedes</taxon>
        <taxon>Stegomyia</taxon>
    </lineage>
</organism>
<evidence type="ECO:0000256" key="2">
    <source>
        <dbReference type="ARBA" id="ARBA00022771"/>
    </source>
</evidence>
<dbReference type="Gene3D" id="2.20.25.240">
    <property type="match status" value="5"/>
</dbReference>
<dbReference type="eggNOG" id="ENOG502T11N">
    <property type="taxonomic scope" value="Eukaryota"/>
</dbReference>
<dbReference type="STRING" id="7159.Q17CD4"/>
<evidence type="ECO:0000256" key="4">
    <source>
        <dbReference type="SAM" id="MobiDB-lite"/>
    </source>
</evidence>
<evidence type="ECO:0000259" key="5">
    <source>
        <dbReference type="Pfam" id="PF04500"/>
    </source>
</evidence>
<accession>Q17CD4</accession>
<dbReference type="OMA" id="RERYTIW"/>
<dbReference type="EMBL" id="CH477310">
    <property type="protein sequence ID" value="EAT43941.1"/>
    <property type="molecule type" value="Genomic_DNA"/>
</dbReference>
<feature type="domain" description="FLYWCH-type" evidence="5">
    <location>
        <begin position="347"/>
        <end position="409"/>
    </location>
</feature>
<protein>
    <submittedName>
        <fullName evidence="6">AAEL004618-PA</fullName>
    </submittedName>
</protein>
<feature type="region of interest" description="Disordered" evidence="4">
    <location>
        <begin position="427"/>
        <end position="447"/>
    </location>
</feature>
<dbReference type="PaxDb" id="7159-AAEL004618-PA"/>
<dbReference type="PhylomeDB" id="Q17CD4"/>
<feature type="domain" description="FLYWCH-type" evidence="5">
    <location>
        <begin position="94"/>
        <end position="142"/>
    </location>
</feature>
<keyword evidence="1" id="KW-0479">Metal-binding</keyword>
<reference evidence="6" key="3">
    <citation type="submission" date="2012-09" db="EMBL/GenBank/DDBJ databases">
        <authorList>
            <consortium name="VectorBase"/>
        </authorList>
    </citation>
    <scope>NUCLEOTIDE SEQUENCE</scope>
    <source>
        <strain evidence="6">Liverpool</strain>
    </source>
</reference>
<keyword evidence="3" id="KW-0862">Zinc</keyword>
<name>Q17CD4_AEDAE</name>
<evidence type="ECO:0000256" key="3">
    <source>
        <dbReference type="ARBA" id="ARBA00022833"/>
    </source>
</evidence>
<feature type="domain" description="FLYWCH-type" evidence="5">
    <location>
        <begin position="253"/>
        <end position="308"/>
    </location>
</feature>
<dbReference type="Pfam" id="PF04500">
    <property type="entry name" value="FLYWCH"/>
    <property type="match status" value="5"/>
</dbReference>
<reference evidence="6" key="2">
    <citation type="journal article" date="2007" name="Science">
        <title>Genome sequence of Aedes aegypti, a major arbovirus vector.</title>
        <authorList>
            <person name="Nene V."/>
            <person name="Wortman J.R."/>
            <person name="Lawson D."/>
            <person name="Haas B."/>
            <person name="Kodira C."/>
            <person name="Tu Z.J."/>
            <person name="Loftus B."/>
            <person name="Xi Z."/>
            <person name="Megy K."/>
            <person name="Grabherr M."/>
            <person name="Ren Q."/>
            <person name="Zdobnov E.M."/>
            <person name="Lobo N.F."/>
            <person name="Campbell K.S."/>
            <person name="Brown S.E."/>
            <person name="Bonaldo M.F."/>
            <person name="Zhu J."/>
            <person name="Sinkins S.P."/>
            <person name="Hogenkamp D.G."/>
            <person name="Amedeo P."/>
            <person name="Arensburger P."/>
            <person name="Atkinson P.W."/>
            <person name="Bidwell S."/>
            <person name="Biedler J."/>
            <person name="Birney E."/>
            <person name="Bruggner R.V."/>
            <person name="Costas J."/>
            <person name="Coy M.R."/>
            <person name="Crabtree J."/>
            <person name="Crawford M."/>
            <person name="Debruyn B."/>
            <person name="Decaprio D."/>
            <person name="Eiglmeier K."/>
            <person name="Eisenstadt E."/>
            <person name="El-Dorry H."/>
            <person name="Gelbart W.M."/>
            <person name="Gomes S.L."/>
            <person name="Hammond M."/>
            <person name="Hannick L.I."/>
            <person name="Hogan J.R."/>
            <person name="Holmes M.H."/>
            <person name="Jaffe D."/>
            <person name="Johnston J.S."/>
            <person name="Kennedy R.C."/>
            <person name="Koo H."/>
            <person name="Kravitz S."/>
            <person name="Kriventseva E.V."/>
            <person name="Kulp D."/>
            <person name="Labutti K."/>
            <person name="Lee E."/>
            <person name="Li S."/>
            <person name="Lovin D.D."/>
            <person name="Mao C."/>
            <person name="Mauceli E."/>
            <person name="Menck C.F."/>
            <person name="Miller J.R."/>
            <person name="Montgomery P."/>
            <person name="Mori A."/>
            <person name="Nascimento A.L."/>
            <person name="Naveira H.F."/>
            <person name="Nusbaum C."/>
            <person name="O'leary S."/>
            <person name="Orvis J."/>
            <person name="Pertea M."/>
            <person name="Quesneville H."/>
            <person name="Reidenbach K.R."/>
            <person name="Rogers Y.H."/>
            <person name="Roth C.W."/>
            <person name="Schneider J.R."/>
            <person name="Schatz M."/>
            <person name="Shumway M."/>
            <person name="Stanke M."/>
            <person name="Stinson E.O."/>
            <person name="Tubio J.M."/>
            <person name="Vanzee J.P."/>
            <person name="Verjovski-Almeida S."/>
            <person name="Werner D."/>
            <person name="White O."/>
            <person name="Wyder S."/>
            <person name="Zeng Q."/>
            <person name="Zhao Q."/>
            <person name="Zhao Y."/>
            <person name="Hill C.A."/>
            <person name="Raikhel A.S."/>
            <person name="Soares M.B."/>
            <person name="Knudson D.L."/>
            <person name="Lee N.H."/>
            <person name="Galagan J."/>
            <person name="Salzberg S.L."/>
            <person name="Paulsen I.T."/>
            <person name="Dimopoulos G."/>
            <person name="Collins F.H."/>
            <person name="Birren B."/>
            <person name="Fraser-Liggett C.M."/>
            <person name="Severson D.W."/>
        </authorList>
    </citation>
    <scope>NUCLEOTIDE SEQUENCE [LARGE SCALE GENOMIC DNA]</scope>
    <source>
        <strain evidence="6">Liverpool</strain>
    </source>
</reference>
<dbReference type="HOGENOM" id="CLU_612832_0_0_1"/>
<feature type="domain" description="FLYWCH-type" evidence="5">
    <location>
        <begin position="161"/>
        <end position="214"/>
    </location>
</feature>
<dbReference type="AlphaFoldDB" id="Q17CD4"/>
<evidence type="ECO:0000313" key="7">
    <source>
        <dbReference type="Proteomes" id="UP000682892"/>
    </source>
</evidence>
<evidence type="ECO:0000256" key="1">
    <source>
        <dbReference type="ARBA" id="ARBA00022723"/>
    </source>
</evidence>
<dbReference type="Proteomes" id="UP000682892">
    <property type="component" value="Chromosome 1"/>
</dbReference>
<dbReference type="VEuPathDB" id="VectorBase:AAEL010576"/>
<gene>
    <name evidence="6" type="ORF">AaeL_AAEL004618</name>
</gene>
<sequence length="447" mass="52267">MVIRNHIFVRNKISQRYLFWNCAQKKALGCRVRATMPRPPNKGPVICRGEHNHDVVSERRKHGVLRELLKKRKQEKEQPAALRNTDSSEMDICYIVTARGTTQLVVEGFPFTKLNERAHMTFWACCQARPLSCTARATTYRGAKNDLLANQDIRYVDTGRSRKLIINGYGFTRKQIRERYTIWECCQSRPLGCKAAATSYGEGSRISIRGTHNHPIVTERRRLGQRKRLMEERLVERMHAIDPDKDVRFVMQGNRRKLYVKDHCYYRKHTLKGHTQWRCTEYRAYGCLASVKILRNGSQMFLQGVHDHPVKKEHRQNGQLKQLMQQRNQIVSERKQQRQQQLPKSFFVLSGRGSIQLSIDGYVFTQELVKNNDIDWACSQSKALRCKVRATTSRDKDRKVLSIRGEHNHAVITERRKSGALKALLEQRKKERDERRMRLSGARPIFN</sequence>
<dbReference type="InterPro" id="IPR007588">
    <property type="entry name" value="Znf_FLYWCH"/>
</dbReference>
<feature type="compositionally biased region" description="Basic and acidic residues" evidence="4">
    <location>
        <begin position="427"/>
        <end position="437"/>
    </location>
</feature>